<dbReference type="Gene3D" id="2.10.110.10">
    <property type="entry name" value="Cysteine Rich Protein"/>
    <property type="match status" value="1"/>
</dbReference>
<dbReference type="CDD" id="cd09358">
    <property type="entry name" value="LIM_Mical_like"/>
    <property type="match status" value="1"/>
</dbReference>
<evidence type="ECO:0000256" key="1">
    <source>
        <dbReference type="ARBA" id="ARBA00022723"/>
    </source>
</evidence>
<keyword evidence="8" id="KW-1185">Reference proteome</keyword>
<reference evidence="9" key="1">
    <citation type="submission" date="2022-11" db="UniProtKB">
        <authorList>
            <consortium name="WormBaseParasite"/>
        </authorList>
    </citation>
    <scope>IDENTIFICATION</scope>
</reference>
<dbReference type="OMA" id="KGDWENS"/>
<evidence type="ECO:0000259" key="7">
    <source>
        <dbReference type="PROSITE" id="PS50023"/>
    </source>
</evidence>
<dbReference type="GO" id="GO:0046872">
    <property type="term" value="F:metal ion binding"/>
    <property type="evidence" value="ECO:0007669"/>
    <property type="project" value="UniProtKB-KW"/>
</dbReference>
<dbReference type="PROSITE" id="PS00478">
    <property type="entry name" value="LIM_DOMAIN_1"/>
    <property type="match status" value="1"/>
</dbReference>
<dbReference type="SUPFAM" id="SSF57716">
    <property type="entry name" value="Glucocorticoid receptor-like (DNA-binding domain)"/>
    <property type="match status" value="1"/>
</dbReference>
<evidence type="ECO:0000313" key="9">
    <source>
        <dbReference type="WBParaSite" id="nRc.2.0.1.t30225-RA"/>
    </source>
</evidence>
<dbReference type="WBParaSite" id="nRc.2.0.1.t30225-RA">
    <property type="protein sequence ID" value="nRc.2.0.1.t30225-RA"/>
    <property type="gene ID" value="nRc.2.0.1.g30225"/>
</dbReference>
<dbReference type="SMART" id="SM00132">
    <property type="entry name" value="LIM"/>
    <property type="match status" value="1"/>
</dbReference>
<feature type="compositionally biased region" description="Polar residues" evidence="6">
    <location>
        <begin position="545"/>
        <end position="555"/>
    </location>
</feature>
<dbReference type="PANTHER" id="PTHR24206">
    <property type="entry name" value="OS06G0237300 PROTEIN"/>
    <property type="match status" value="1"/>
</dbReference>
<keyword evidence="3 4" id="KW-0440">LIM domain</keyword>
<keyword evidence="2 4" id="KW-0862">Zinc</keyword>
<organism evidence="8 9">
    <name type="scientific">Romanomermis culicivorax</name>
    <name type="common">Nematode worm</name>
    <dbReference type="NCBI Taxonomy" id="13658"/>
    <lineage>
        <taxon>Eukaryota</taxon>
        <taxon>Metazoa</taxon>
        <taxon>Ecdysozoa</taxon>
        <taxon>Nematoda</taxon>
        <taxon>Enoplea</taxon>
        <taxon>Dorylaimia</taxon>
        <taxon>Mermithida</taxon>
        <taxon>Mermithoidea</taxon>
        <taxon>Mermithidae</taxon>
        <taxon>Romanomermis</taxon>
    </lineage>
</organism>
<feature type="coiled-coil region" evidence="5">
    <location>
        <begin position="110"/>
        <end position="145"/>
    </location>
</feature>
<feature type="compositionally biased region" description="Basic residues" evidence="6">
    <location>
        <begin position="522"/>
        <end position="533"/>
    </location>
</feature>
<proteinExistence type="predicted"/>
<feature type="compositionally biased region" description="Basic and acidic residues" evidence="6">
    <location>
        <begin position="574"/>
        <end position="591"/>
    </location>
</feature>
<feature type="domain" description="LIM zinc-binding" evidence="7">
    <location>
        <begin position="172"/>
        <end position="232"/>
    </location>
</feature>
<name>A0A915JV19_ROMCU</name>
<evidence type="ECO:0000256" key="2">
    <source>
        <dbReference type="ARBA" id="ARBA00022833"/>
    </source>
</evidence>
<protein>
    <submittedName>
        <fullName evidence="9">LIM zinc-binding domain-containing protein</fullName>
    </submittedName>
</protein>
<feature type="compositionally biased region" description="Acidic residues" evidence="6">
    <location>
        <begin position="16"/>
        <end position="28"/>
    </location>
</feature>
<evidence type="ECO:0000256" key="5">
    <source>
        <dbReference type="SAM" id="Coils"/>
    </source>
</evidence>
<dbReference type="InterPro" id="IPR001781">
    <property type="entry name" value="Znf_LIM"/>
</dbReference>
<evidence type="ECO:0000256" key="4">
    <source>
        <dbReference type="PROSITE-ProRule" id="PRU00125"/>
    </source>
</evidence>
<feature type="compositionally biased region" description="Acidic residues" evidence="6">
    <location>
        <begin position="592"/>
        <end position="602"/>
    </location>
</feature>
<dbReference type="Proteomes" id="UP000887565">
    <property type="component" value="Unplaced"/>
</dbReference>
<feature type="region of interest" description="Disordered" evidence="6">
    <location>
        <begin position="519"/>
        <end position="604"/>
    </location>
</feature>
<evidence type="ECO:0000256" key="3">
    <source>
        <dbReference type="ARBA" id="ARBA00023038"/>
    </source>
</evidence>
<keyword evidence="5" id="KW-0175">Coiled coil</keyword>
<accession>A0A915JV19</accession>
<sequence length="710" mass="79950">MTTTQPGPEKMTHDDSDSESWDSSDENDDKGPPPMLNIEKSADLNSVKNAIQNAIDNPVTKERPKPFADFENRIGQENLSTLKQGFETIRNVKENSPKPQPVVEVDKEQYSSFKEKFENIEKLKAEEQEQEKKALNASLDIHSLRSEGVTKAKNIFNPMVHFFKAADESLSNNCSICQKIIYPIEKITASKRVFHKFCFCCSKCQKRLDLGTYCLYDSKIYCKFHALELVKPEAVEAYQKGEINDDDIEVEIDEKASLKSTDDLDNFTSLQSRKSEWSKSAAQEMGKMNKKVIENEAELFEQGRVKAHSTKFIEGEKRIDEDEDEVIEQQSMDHNIVKSSKKKEKVEIQVGAKSIKSKWESGTVERAQGEIEDRSQELDEIKKNVSVKERFKDKAESESGAYGERKSVYDEEAVDTSFSHAAKESFLKGTAFQDTKPVDRTVASEDIKFSDMGNVKERFEKRPLDDGKTTEKTVVVDVRCAELGGIKATFEQAGAKQTTDEVAEQAKKKEQIEKEFDEIKQARKQMKQARSSKKQVGTVGAAAEDTNTSKVQSEVKSGVVPNAAPATKTLEQSKWAKEHKNRPEPVNRKAESDDEESDDGDFEVGNLVNKFKDIEQGKADERKVAKVKRLITPPPEGSMPEARTILLKEKEVVPSVPADELAGIKVEAKNLKARFENAAAAVEKAQVDPSMAEEKKRQLEDEFRKLKGQC</sequence>
<evidence type="ECO:0000256" key="6">
    <source>
        <dbReference type="SAM" id="MobiDB-lite"/>
    </source>
</evidence>
<feature type="region of interest" description="Disordered" evidence="6">
    <location>
        <begin position="1"/>
        <end position="44"/>
    </location>
</feature>
<dbReference type="PROSITE" id="PS50023">
    <property type="entry name" value="LIM_DOMAIN_2"/>
    <property type="match status" value="1"/>
</dbReference>
<dbReference type="Pfam" id="PF00412">
    <property type="entry name" value="LIM"/>
    <property type="match status" value="1"/>
</dbReference>
<keyword evidence="1 4" id="KW-0479">Metal-binding</keyword>
<evidence type="ECO:0000313" key="8">
    <source>
        <dbReference type="Proteomes" id="UP000887565"/>
    </source>
</evidence>
<dbReference type="AlphaFoldDB" id="A0A915JV19"/>